<feature type="transmembrane region" description="Helical" evidence="1">
    <location>
        <begin position="16"/>
        <end position="37"/>
    </location>
</feature>
<keyword evidence="3" id="KW-1185">Reference proteome</keyword>
<evidence type="ECO:0000313" key="3">
    <source>
        <dbReference type="Proteomes" id="UP000499080"/>
    </source>
</evidence>
<organism evidence="2 3">
    <name type="scientific">Araneus ventricosus</name>
    <name type="common">Orbweaver spider</name>
    <name type="synonym">Epeira ventricosa</name>
    <dbReference type="NCBI Taxonomy" id="182803"/>
    <lineage>
        <taxon>Eukaryota</taxon>
        <taxon>Metazoa</taxon>
        <taxon>Ecdysozoa</taxon>
        <taxon>Arthropoda</taxon>
        <taxon>Chelicerata</taxon>
        <taxon>Arachnida</taxon>
        <taxon>Araneae</taxon>
        <taxon>Araneomorphae</taxon>
        <taxon>Entelegynae</taxon>
        <taxon>Araneoidea</taxon>
        <taxon>Araneidae</taxon>
        <taxon>Araneus</taxon>
    </lineage>
</organism>
<dbReference type="EMBL" id="BGPR01004921">
    <property type="protein sequence ID" value="GBN04897.1"/>
    <property type="molecule type" value="Genomic_DNA"/>
</dbReference>
<evidence type="ECO:0000313" key="2">
    <source>
        <dbReference type="EMBL" id="GBN04897.1"/>
    </source>
</evidence>
<evidence type="ECO:0000256" key="1">
    <source>
        <dbReference type="SAM" id="Phobius"/>
    </source>
</evidence>
<name>A0A4Y2KTA0_ARAVE</name>
<proteinExistence type="predicted"/>
<dbReference type="AlphaFoldDB" id="A0A4Y2KTA0"/>
<protein>
    <submittedName>
        <fullName evidence="2">Uncharacterized protein</fullName>
    </submittedName>
</protein>
<reference evidence="2 3" key="1">
    <citation type="journal article" date="2019" name="Sci. Rep.">
        <title>Orb-weaving spider Araneus ventricosus genome elucidates the spidroin gene catalogue.</title>
        <authorList>
            <person name="Kono N."/>
            <person name="Nakamura H."/>
            <person name="Ohtoshi R."/>
            <person name="Moran D.A.P."/>
            <person name="Shinohara A."/>
            <person name="Yoshida Y."/>
            <person name="Fujiwara M."/>
            <person name="Mori M."/>
            <person name="Tomita M."/>
            <person name="Arakawa K."/>
        </authorList>
    </citation>
    <scope>NUCLEOTIDE SEQUENCE [LARGE SCALE GENOMIC DNA]</scope>
</reference>
<comment type="caution">
    <text evidence="2">The sequence shown here is derived from an EMBL/GenBank/DDBJ whole genome shotgun (WGS) entry which is preliminary data.</text>
</comment>
<keyword evidence="1" id="KW-0812">Transmembrane</keyword>
<keyword evidence="1" id="KW-0472">Membrane</keyword>
<dbReference type="Proteomes" id="UP000499080">
    <property type="component" value="Unassembled WGS sequence"/>
</dbReference>
<gene>
    <name evidence="2" type="ORF">AVEN_248066_1</name>
</gene>
<accession>A0A4Y2KTA0</accession>
<sequence>MIATRLSAHLLRKENGIHIFLFTLVSIFKKITFLLFVSEHANLQRPSMTGGIYNYVDDDQEYRYSLPDGEGTACPTGLAEFLRMGRHGLLFKGKSIMMTISNFRHIFIYLLVE</sequence>
<keyword evidence="1" id="KW-1133">Transmembrane helix</keyword>